<evidence type="ECO:0000256" key="6">
    <source>
        <dbReference type="RuleBase" id="RU362042"/>
    </source>
</evidence>
<gene>
    <name evidence="8" type="primary">lepB</name>
    <name evidence="8" type="ORF">HHX25_17820</name>
</gene>
<proteinExistence type="inferred from homology"/>
<dbReference type="SUPFAM" id="SSF51306">
    <property type="entry name" value="LexA/Signal peptidase"/>
    <property type="match status" value="1"/>
</dbReference>
<protein>
    <recommendedName>
        <fullName evidence="4 6">Signal peptidase I</fullName>
        <ecNumber evidence="3 6">3.4.21.89</ecNumber>
    </recommendedName>
</protein>
<dbReference type="CDD" id="cd06530">
    <property type="entry name" value="S26_SPase_I"/>
    <property type="match status" value="2"/>
</dbReference>
<sequence>MLSIVVGIKLLVLGIYKIPSDSMKDALYTNDVIIVNKLKYGPRLPRSPFDIPLLNIIFYFNNNAKKRLNDYWWSYKRFSGITTIKQNDICVFNSTWRKEYILVKRCMALPGDTFRIREAEIYTNRMLAKESNSIKNNYEFTIKNKNALYKVMDSLTIKNFKLKKGRGEANLSKMDLEHLVKKNYIDSVEIQIDTFNIKKKLFAKLPDKKWTFDNMGPFVVPEKGMKIELSPETFSLYERAINSSENSKIKEINGVYYINNKKSTSYTFNQDYYFMMGDNRKSSEDSRRWGFVPESNIIGKVQCVLFSNYQDRFRWDRLFKSVN</sequence>
<reference evidence="8 9" key="1">
    <citation type="submission" date="2020-04" db="EMBL/GenBank/DDBJ databases">
        <title>A Flavivirga sp. nov.</title>
        <authorList>
            <person name="Sun X."/>
        </authorList>
    </citation>
    <scope>NUCLEOTIDE SEQUENCE [LARGE SCALE GENOMIC DNA]</scope>
    <source>
        <strain evidence="8 9">Y03</strain>
    </source>
</reference>
<dbReference type="InterPro" id="IPR036286">
    <property type="entry name" value="LexA/Signal_pep-like_sf"/>
</dbReference>
<comment type="caution">
    <text evidence="8">The sequence shown here is derived from an EMBL/GenBank/DDBJ whole genome shotgun (WGS) entry which is preliminary data.</text>
</comment>
<organism evidence="8 9">
    <name type="scientific">Flavivirga algicola</name>
    <dbReference type="NCBI Taxonomy" id="2729136"/>
    <lineage>
        <taxon>Bacteria</taxon>
        <taxon>Pseudomonadati</taxon>
        <taxon>Bacteroidota</taxon>
        <taxon>Flavobacteriia</taxon>
        <taxon>Flavobacteriales</taxon>
        <taxon>Flavobacteriaceae</taxon>
        <taxon>Flavivirga</taxon>
    </lineage>
</organism>
<dbReference type="PANTHER" id="PTHR43390">
    <property type="entry name" value="SIGNAL PEPTIDASE I"/>
    <property type="match status" value="1"/>
</dbReference>
<evidence type="ECO:0000256" key="5">
    <source>
        <dbReference type="ARBA" id="ARBA00022801"/>
    </source>
</evidence>
<accession>A0ABX1S389</accession>
<name>A0ABX1S389_9FLAO</name>
<feature type="domain" description="Peptidase S26" evidence="7">
    <location>
        <begin position="3"/>
        <end position="140"/>
    </location>
</feature>
<evidence type="ECO:0000313" key="8">
    <source>
        <dbReference type="EMBL" id="NMH89373.1"/>
    </source>
</evidence>
<comment type="subcellular location">
    <subcellularLocation>
        <location evidence="6">Membrane</location>
        <topology evidence="6">Single-pass type II membrane protein</topology>
    </subcellularLocation>
</comment>
<keyword evidence="5 6" id="KW-0378">Hydrolase</keyword>
<comment type="catalytic activity">
    <reaction evidence="1 6">
        <text>Cleavage of hydrophobic, N-terminal signal or leader sequences from secreted and periplasmic proteins.</text>
        <dbReference type="EC" id="3.4.21.89"/>
    </reaction>
</comment>
<dbReference type="PANTHER" id="PTHR43390:SF1">
    <property type="entry name" value="CHLOROPLAST PROCESSING PEPTIDASE"/>
    <property type="match status" value="1"/>
</dbReference>
<evidence type="ECO:0000313" key="9">
    <source>
        <dbReference type="Proteomes" id="UP000746690"/>
    </source>
</evidence>
<dbReference type="Gene3D" id="2.10.109.10">
    <property type="entry name" value="Umud Fragment, subunit A"/>
    <property type="match status" value="2"/>
</dbReference>
<keyword evidence="6" id="KW-0645">Protease</keyword>
<keyword evidence="9" id="KW-1185">Reference proteome</keyword>
<comment type="similarity">
    <text evidence="2 6">Belongs to the peptidase S26 family.</text>
</comment>
<evidence type="ECO:0000256" key="1">
    <source>
        <dbReference type="ARBA" id="ARBA00000677"/>
    </source>
</evidence>
<evidence type="ECO:0000256" key="2">
    <source>
        <dbReference type="ARBA" id="ARBA00009370"/>
    </source>
</evidence>
<dbReference type="InterPro" id="IPR000223">
    <property type="entry name" value="Pept_S26A_signal_pept_1"/>
</dbReference>
<evidence type="ECO:0000259" key="7">
    <source>
        <dbReference type="Pfam" id="PF10502"/>
    </source>
</evidence>
<dbReference type="InterPro" id="IPR019758">
    <property type="entry name" value="Pept_S26A_signal_pept_1_CS"/>
</dbReference>
<evidence type="ECO:0000256" key="3">
    <source>
        <dbReference type="ARBA" id="ARBA00013208"/>
    </source>
</evidence>
<dbReference type="Proteomes" id="UP000746690">
    <property type="component" value="Unassembled WGS sequence"/>
</dbReference>
<dbReference type="Pfam" id="PF10502">
    <property type="entry name" value="Peptidase_S26"/>
    <property type="match status" value="2"/>
</dbReference>
<dbReference type="EMBL" id="JABBHF010000012">
    <property type="protein sequence ID" value="NMH89373.1"/>
    <property type="molecule type" value="Genomic_DNA"/>
</dbReference>
<dbReference type="NCBIfam" id="TIGR02227">
    <property type="entry name" value="sigpep_I_bact"/>
    <property type="match status" value="2"/>
</dbReference>
<evidence type="ECO:0000256" key="4">
    <source>
        <dbReference type="ARBA" id="ARBA00019232"/>
    </source>
</evidence>
<feature type="domain" description="Peptidase S26" evidence="7">
    <location>
        <begin position="263"/>
        <end position="305"/>
    </location>
</feature>
<dbReference type="GO" id="GO:0009003">
    <property type="term" value="F:signal peptidase activity"/>
    <property type="evidence" value="ECO:0007669"/>
    <property type="project" value="UniProtKB-EC"/>
</dbReference>
<dbReference type="InterPro" id="IPR019533">
    <property type="entry name" value="Peptidase_S26"/>
</dbReference>
<dbReference type="EC" id="3.4.21.89" evidence="3 6"/>
<dbReference type="PRINTS" id="PR00727">
    <property type="entry name" value="LEADERPTASE"/>
</dbReference>
<dbReference type="PROSITE" id="PS00761">
    <property type="entry name" value="SPASE_I_3"/>
    <property type="match status" value="1"/>
</dbReference>